<dbReference type="GO" id="GO:0043190">
    <property type="term" value="C:ATP-binding cassette (ABC) transporter complex"/>
    <property type="evidence" value="ECO:0007669"/>
    <property type="project" value="InterPro"/>
</dbReference>
<organism evidence="3 4">
    <name type="scientific">Candidatus Avichristensenella intestinipullorum</name>
    <dbReference type="NCBI Taxonomy" id="2840693"/>
    <lineage>
        <taxon>Bacteria</taxon>
        <taxon>Bacillati</taxon>
        <taxon>Bacillota</taxon>
        <taxon>Clostridia</taxon>
        <taxon>Candidatus Avichristensenella</taxon>
    </lineage>
</organism>
<dbReference type="AlphaFoldDB" id="A0A9D1CI19"/>
<dbReference type="GO" id="GO:0042597">
    <property type="term" value="C:periplasmic space"/>
    <property type="evidence" value="ECO:0007669"/>
    <property type="project" value="UniProtKB-ARBA"/>
</dbReference>
<name>A0A9D1CI19_9FIRM</name>
<protein>
    <submittedName>
        <fullName evidence="3">ABC transporter substrate-binding protein</fullName>
    </submittedName>
</protein>
<dbReference type="PANTHER" id="PTHR30290">
    <property type="entry name" value="PERIPLASMIC BINDING COMPONENT OF ABC TRANSPORTER"/>
    <property type="match status" value="1"/>
</dbReference>
<dbReference type="PIRSF" id="PIRSF002741">
    <property type="entry name" value="MppA"/>
    <property type="match status" value="1"/>
</dbReference>
<gene>
    <name evidence="3" type="ORF">IAA66_01925</name>
</gene>
<dbReference type="Gene3D" id="3.10.105.10">
    <property type="entry name" value="Dipeptide-binding Protein, Domain 3"/>
    <property type="match status" value="1"/>
</dbReference>
<dbReference type="InterPro" id="IPR030678">
    <property type="entry name" value="Peptide/Ni-bd"/>
</dbReference>
<reference evidence="3" key="2">
    <citation type="journal article" date="2021" name="PeerJ">
        <title>Extensive microbial diversity within the chicken gut microbiome revealed by metagenomics and culture.</title>
        <authorList>
            <person name="Gilroy R."/>
            <person name="Ravi A."/>
            <person name="Getino M."/>
            <person name="Pursley I."/>
            <person name="Horton D.L."/>
            <person name="Alikhan N.F."/>
            <person name="Baker D."/>
            <person name="Gharbi K."/>
            <person name="Hall N."/>
            <person name="Watson M."/>
            <person name="Adriaenssens E.M."/>
            <person name="Foster-Nyarko E."/>
            <person name="Jarju S."/>
            <person name="Secka A."/>
            <person name="Antonio M."/>
            <person name="Oren A."/>
            <person name="Chaudhuri R.R."/>
            <person name="La Ragione R."/>
            <person name="Hildebrand F."/>
            <person name="Pallen M.J."/>
        </authorList>
    </citation>
    <scope>NUCLEOTIDE SEQUENCE</scope>
    <source>
        <strain evidence="3">ChiHile30-977</strain>
    </source>
</reference>
<feature type="domain" description="Solute-binding protein family 5" evidence="2">
    <location>
        <begin position="82"/>
        <end position="498"/>
    </location>
</feature>
<keyword evidence="1" id="KW-0732">Signal</keyword>
<dbReference type="Pfam" id="PF00496">
    <property type="entry name" value="SBP_bac_5"/>
    <property type="match status" value="1"/>
</dbReference>
<dbReference type="GO" id="GO:1904680">
    <property type="term" value="F:peptide transmembrane transporter activity"/>
    <property type="evidence" value="ECO:0007669"/>
    <property type="project" value="TreeGrafter"/>
</dbReference>
<feature type="signal peptide" evidence="1">
    <location>
        <begin position="1"/>
        <end position="24"/>
    </location>
</feature>
<proteinExistence type="predicted"/>
<dbReference type="Gene3D" id="3.90.76.10">
    <property type="entry name" value="Dipeptide-binding Protein, Domain 1"/>
    <property type="match status" value="1"/>
</dbReference>
<evidence type="ECO:0000256" key="1">
    <source>
        <dbReference type="SAM" id="SignalP"/>
    </source>
</evidence>
<evidence type="ECO:0000259" key="2">
    <source>
        <dbReference type="Pfam" id="PF00496"/>
    </source>
</evidence>
<dbReference type="CDD" id="cd00995">
    <property type="entry name" value="PBP2_NikA_DppA_OppA_like"/>
    <property type="match status" value="1"/>
</dbReference>
<dbReference type="Proteomes" id="UP000886819">
    <property type="component" value="Unassembled WGS sequence"/>
</dbReference>
<sequence>MKKRRLAALVLTTLFLMTTLVAMTAPAAAEGEGKVYRTYLTADCPILNGHDSVEISLQTTHNYCSSPLYRTYPTADGKGFEYIGDLADGLPVQIDDYNWQIKIREEACWHDGTPINADTIIYSWKMLLDPIMANQMADFVANNSVTIVNAVEYYMQGTSNTVAWEDVGIKKVDDYTIQITTVDANNQVDVCAQFTDRSTFPVYEPYYEAGMNEERTETTYGTTMDNWMGCGPYKLVTWEYDNIQVYEKNPDHWLADLFHYDRVEVRIIPEMNARVELWEQGLLDDLTPDSNTIETYIDDPRMVSYPSLSVFHIDINCKNPNNPISGSVAYRKALYHAIDREVIARDLFGYLKPSGVYVSEMAGIQSESHLTYRESEQGKAVEAMVESWGPYGYNPDLARDYLAQAFEECGLGEDDVVTVIFAIDESDTSWKATAEYLMEQFPVIFEGKLQLEIVTYAGMSATDFKATGDDKWDLSPNDWTRTASYTYPYTCFYYYLSTYGSHPNNFFVEEFEEQYALCETSEVRSDYTRMLEETKKLEEIYLENVIHIPVIQNVNYQLFSDRLDLAVETYIPVLGWGTMYGDIAEE</sequence>
<comment type="caution">
    <text evidence="3">The sequence shown here is derived from an EMBL/GenBank/DDBJ whole genome shotgun (WGS) entry which is preliminary data.</text>
</comment>
<dbReference type="EMBL" id="DVFI01000026">
    <property type="protein sequence ID" value="HIQ62330.1"/>
    <property type="molecule type" value="Genomic_DNA"/>
</dbReference>
<evidence type="ECO:0000313" key="4">
    <source>
        <dbReference type="Proteomes" id="UP000886819"/>
    </source>
</evidence>
<feature type="chain" id="PRO_5039468640" evidence="1">
    <location>
        <begin position="25"/>
        <end position="586"/>
    </location>
</feature>
<dbReference type="SUPFAM" id="SSF53850">
    <property type="entry name" value="Periplasmic binding protein-like II"/>
    <property type="match status" value="1"/>
</dbReference>
<accession>A0A9D1CI19</accession>
<dbReference type="GO" id="GO:0015833">
    <property type="term" value="P:peptide transport"/>
    <property type="evidence" value="ECO:0007669"/>
    <property type="project" value="TreeGrafter"/>
</dbReference>
<evidence type="ECO:0000313" key="3">
    <source>
        <dbReference type="EMBL" id="HIQ62330.1"/>
    </source>
</evidence>
<dbReference type="Gene3D" id="3.40.190.10">
    <property type="entry name" value="Periplasmic binding protein-like II"/>
    <property type="match status" value="1"/>
</dbReference>
<dbReference type="InterPro" id="IPR000914">
    <property type="entry name" value="SBP_5_dom"/>
</dbReference>
<reference evidence="3" key="1">
    <citation type="submission" date="2020-10" db="EMBL/GenBank/DDBJ databases">
        <authorList>
            <person name="Gilroy R."/>
        </authorList>
    </citation>
    <scope>NUCLEOTIDE SEQUENCE</scope>
    <source>
        <strain evidence="3">ChiHile30-977</strain>
    </source>
</reference>
<dbReference type="InterPro" id="IPR039424">
    <property type="entry name" value="SBP_5"/>
</dbReference>